<organism evidence="1 2">
    <name type="scientific">Rhododendron molle</name>
    <name type="common">Chinese azalea</name>
    <name type="synonym">Azalea mollis</name>
    <dbReference type="NCBI Taxonomy" id="49168"/>
    <lineage>
        <taxon>Eukaryota</taxon>
        <taxon>Viridiplantae</taxon>
        <taxon>Streptophyta</taxon>
        <taxon>Embryophyta</taxon>
        <taxon>Tracheophyta</taxon>
        <taxon>Spermatophyta</taxon>
        <taxon>Magnoliopsida</taxon>
        <taxon>eudicotyledons</taxon>
        <taxon>Gunneridae</taxon>
        <taxon>Pentapetalae</taxon>
        <taxon>asterids</taxon>
        <taxon>Ericales</taxon>
        <taxon>Ericaceae</taxon>
        <taxon>Ericoideae</taxon>
        <taxon>Rhodoreae</taxon>
        <taxon>Rhododendron</taxon>
    </lineage>
</organism>
<sequence length="217" mass="24124">MNANKEKEEEEVTLFWFRPLTSQWSKRASSDLASPSPPTCRSSTPSICDPSYICARNRILNKTWSSSKPTKFSSSNSELMVLRYLCTEPYPRENLKFLQTHKIQLFQFEIDGSAKWKQTEQNGISRTRTGHRQNDLRASSSTSSTAPSPTLASPSLYVPSISPPLLLMPQPARRQGQREPLVAGRVRMVTERSLETSKRMAVMGEVGGDEGGAAGGQ</sequence>
<dbReference type="EMBL" id="CM046397">
    <property type="protein sequence ID" value="KAI8534225.1"/>
    <property type="molecule type" value="Genomic_DNA"/>
</dbReference>
<protein>
    <submittedName>
        <fullName evidence="1">Uncharacterized protein</fullName>
    </submittedName>
</protein>
<reference evidence="1" key="1">
    <citation type="submission" date="2022-02" db="EMBL/GenBank/DDBJ databases">
        <title>Plant Genome Project.</title>
        <authorList>
            <person name="Zhang R.-G."/>
        </authorList>
    </citation>
    <scope>NUCLEOTIDE SEQUENCE</scope>
    <source>
        <strain evidence="1">AT1</strain>
    </source>
</reference>
<dbReference type="Proteomes" id="UP001062846">
    <property type="component" value="Chromosome 10"/>
</dbReference>
<evidence type="ECO:0000313" key="1">
    <source>
        <dbReference type="EMBL" id="KAI8534225.1"/>
    </source>
</evidence>
<proteinExistence type="predicted"/>
<gene>
    <name evidence="1" type="ORF">RHMOL_Rhmol10G0072700</name>
</gene>
<accession>A0ACC0M027</accession>
<comment type="caution">
    <text evidence="1">The sequence shown here is derived from an EMBL/GenBank/DDBJ whole genome shotgun (WGS) entry which is preliminary data.</text>
</comment>
<evidence type="ECO:0000313" key="2">
    <source>
        <dbReference type="Proteomes" id="UP001062846"/>
    </source>
</evidence>
<name>A0ACC0M027_RHOML</name>
<keyword evidence="2" id="KW-1185">Reference proteome</keyword>